<comment type="similarity">
    <text evidence="2">Belongs to the UPF0702 family.</text>
</comment>
<dbReference type="InterPro" id="IPR023090">
    <property type="entry name" value="UPF0702_alpha/beta_dom_sf"/>
</dbReference>
<dbReference type="GO" id="GO:0005886">
    <property type="term" value="C:plasma membrane"/>
    <property type="evidence" value="ECO:0007669"/>
    <property type="project" value="UniProtKB-SubCell"/>
</dbReference>
<feature type="transmembrane region" description="Helical" evidence="8">
    <location>
        <begin position="56"/>
        <end position="77"/>
    </location>
</feature>
<dbReference type="Pfam" id="PF04239">
    <property type="entry name" value="DUF421"/>
    <property type="match status" value="1"/>
</dbReference>
<dbReference type="EMBL" id="JALAXI010000010">
    <property type="protein sequence ID" value="MCY9280182.1"/>
    <property type="molecule type" value="Genomic_DNA"/>
</dbReference>
<name>A0AA90EQY7_9BACI</name>
<organism evidence="10 11">
    <name type="scientific">Bacillus haynesii</name>
    <dbReference type="NCBI Taxonomy" id="1925021"/>
    <lineage>
        <taxon>Bacteria</taxon>
        <taxon>Bacillati</taxon>
        <taxon>Bacillota</taxon>
        <taxon>Bacilli</taxon>
        <taxon>Bacillales</taxon>
        <taxon>Bacillaceae</taxon>
        <taxon>Bacillus</taxon>
    </lineage>
</organism>
<dbReference type="AlphaFoldDB" id="A0AA90EQY7"/>
<evidence type="ECO:0000256" key="7">
    <source>
        <dbReference type="SAM" id="MobiDB-lite"/>
    </source>
</evidence>
<reference evidence="10" key="1">
    <citation type="submission" date="2022-02" db="EMBL/GenBank/DDBJ databases">
        <title>Crop Bioprotection Bacillus Genome Sequencing.</title>
        <authorList>
            <person name="Dunlap C."/>
        </authorList>
    </citation>
    <scope>NUCLEOTIDE SEQUENCE</scope>
    <source>
        <strain evidence="10">T20C14</strain>
    </source>
</reference>
<evidence type="ECO:0000256" key="3">
    <source>
        <dbReference type="ARBA" id="ARBA00022475"/>
    </source>
</evidence>
<evidence type="ECO:0000256" key="8">
    <source>
        <dbReference type="SAM" id="Phobius"/>
    </source>
</evidence>
<evidence type="ECO:0000256" key="6">
    <source>
        <dbReference type="ARBA" id="ARBA00023136"/>
    </source>
</evidence>
<gene>
    <name evidence="10" type="ORF">MOE73_08945</name>
</gene>
<dbReference type="Proteomes" id="UP001066455">
    <property type="component" value="Unassembled WGS sequence"/>
</dbReference>
<comment type="subcellular location">
    <subcellularLocation>
        <location evidence="1">Cell membrane</location>
        <topology evidence="1">Multi-pass membrane protein</topology>
    </subcellularLocation>
</comment>
<keyword evidence="5 8" id="KW-1133">Transmembrane helix</keyword>
<evidence type="ECO:0000256" key="5">
    <source>
        <dbReference type="ARBA" id="ARBA00022989"/>
    </source>
</evidence>
<proteinExistence type="inferred from homology"/>
<feature type="transmembrane region" description="Helical" evidence="8">
    <location>
        <begin position="31"/>
        <end position="50"/>
    </location>
</feature>
<feature type="domain" description="YetF C-terminal" evidence="9">
    <location>
        <begin position="78"/>
        <end position="152"/>
    </location>
</feature>
<evidence type="ECO:0000256" key="4">
    <source>
        <dbReference type="ARBA" id="ARBA00022692"/>
    </source>
</evidence>
<dbReference type="InterPro" id="IPR007353">
    <property type="entry name" value="DUF421"/>
</dbReference>
<dbReference type="PANTHER" id="PTHR34582">
    <property type="entry name" value="UPF0702 TRANSMEMBRANE PROTEIN YCAP"/>
    <property type="match status" value="1"/>
</dbReference>
<evidence type="ECO:0000256" key="2">
    <source>
        <dbReference type="ARBA" id="ARBA00006448"/>
    </source>
</evidence>
<keyword evidence="6 8" id="KW-0472">Membrane</keyword>
<comment type="caution">
    <text evidence="10">The sequence shown here is derived from an EMBL/GenBank/DDBJ whole genome shotgun (WGS) entry which is preliminary data.</text>
</comment>
<dbReference type="Gene3D" id="3.30.240.20">
    <property type="entry name" value="bsu07140 like domains"/>
    <property type="match status" value="1"/>
</dbReference>
<keyword evidence="4 8" id="KW-0812">Transmembrane</keyword>
<dbReference type="PANTHER" id="PTHR34582:SF2">
    <property type="entry name" value="UPF0702 TRANSMEMBRANE PROTEIN YDFR"/>
    <property type="match status" value="1"/>
</dbReference>
<feature type="transmembrane region" description="Helical" evidence="8">
    <location>
        <begin position="6"/>
        <end position="24"/>
    </location>
</feature>
<accession>A0AA90EQY7</accession>
<keyword evidence="3" id="KW-1003">Cell membrane</keyword>
<evidence type="ECO:0000259" key="9">
    <source>
        <dbReference type="Pfam" id="PF04239"/>
    </source>
</evidence>
<evidence type="ECO:0000313" key="11">
    <source>
        <dbReference type="Proteomes" id="UP001066455"/>
    </source>
</evidence>
<dbReference type="RefSeq" id="WP_268305216.1">
    <property type="nucleotide sequence ID" value="NZ_JALAJL010000001.1"/>
</dbReference>
<evidence type="ECO:0000313" key="10">
    <source>
        <dbReference type="EMBL" id="MCY9280182.1"/>
    </source>
</evidence>
<evidence type="ECO:0000256" key="1">
    <source>
        <dbReference type="ARBA" id="ARBA00004651"/>
    </source>
</evidence>
<sequence>MDLQFIWKAVVIVIGGVLILRLAGRKSISQLTVAQTVIMIAVGSLIIQPVNDRNIWITMLVTFLMILTLLLIEYCALKFDALESFIYGKSVMVVENGQININNLKKMRLTVDMLEVRLRQQNIQSFKDLQWATIESNGQLGYMLKPNKQYATKEDIQQLKSLIEMNLNQPPIEPPEPQENSSDNIFTEVKDPGHSKKHSKELK</sequence>
<protein>
    <submittedName>
        <fullName evidence="10">DUF421 domain-containing protein</fullName>
    </submittedName>
</protein>
<feature type="region of interest" description="Disordered" evidence="7">
    <location>
        <begin position="166"/>
        <end position="203"/>
    </location>
</feature>